<reference evidence="9" key="2">
    <citation type="submission" date="2025-05" db="UniProtKB">
        <authorList>
            <consortium name="EnsemblMetazoa"/>
        </authorList>
    </citation>
    <scope>IDENTIFICATION</scope>
    <source>
        <strain evidence="9">Foshan</strain>
    </source>
</reference>
<evidence type="ECO:0000256" key="3">
    <source>
        <dbReference type="ARBA" id="ARBA00022989"/>
    </source>
</evidence>
<reference evidence="10" key="1">
    <citation type="journal article" date="2015" name="Proc. Natl. Acad. Sci. U.S.A.">
        <title>Genome sequence of the Asian Tiger mosquito, Aedes albopictus, reveals insights into its biology, genetics, and evolution.</title>
        <authorList>
            <person name="Chen X.G."/>
            <person name="Jiang X."/>
            <person name="Gu J."/>
            <person name="Xu M."/>
            <person name="Wu Y."/>
            <person name="Deng Y."/>
            <person name="Zhang C."/>
            <person name="Bonizzoni M."/>
            <person name="Dermauw W."/>
            <person name="Vontas J."/>
            <person name="Armbruster P."/>
            <person name="Huang X."/>
            <person name="Yang Y."/>
            <person name="Zhang H."/>
            <person name="He W."/>
            <person name="Peng H."/>
            <person name="Liu Y."/>
            <person name="Wu K."/>
            <person name="Chen J."/>
            <person name="Lirakis M."/>
            <person name="Topalis P."/>
            <person name="Van Leeuwen T."/>
            <person name="Hall A.B."/>
            <person name="Jiang X."/>
            <person name="Thorpe C."/>
            <person name="Mueller R.L."/>
            <person name="Sun C."/>
            <person name="Waterhouse R.M."/>
            <person name="Yan G."/>
            <person name="Tu Z.J."/>
            <person name="Fang X."/>
            <person name="James A.A."/>
        </authorList>
    </citation>
    <scope>NUCLEOTIDE SEQUENCE [LARGE SCALE GENOMIC DNA]</scope>
    <source>
        <strain evidence="10">Foshan</strain>
    </source>
</reference>
<evidence type="ECO:0000313" key="10">
    <source>
        <dbReference type="Proteomes" id="UP000069940"/>
    </source>
</evidence>
<feature type="transmembrane region" description="Helical" evidence="7">
    <location>
        <begin position="94"/>
        <end position="119"/>
    </location>
</feature>
<name>A0ABM2A3Y4_AEDAL</name>
<evidence type="ECO:0000256" key="2">
    <source>
        <dbReference type="ARBA" id="ARBA00022692"/>
    </source>
</evidence>
<feature type="transmembrane region" description="Helical" evidence="7">
    <location>
        <begin position="164"/>
        <end position="183"/>
    </location>
</feature>
<organism evidence="9 10">
    <name type="scientific">Aedes albopictus</name>
    <name type="common">Asian tiger mosquito</name>
    <name type="synonym">Stegomyia albopicta</name>
    <dbReference type="NCBI Taxonomy" id="7160"/>
    <lineage>
        <taxon>Eukaryota</taxon>
        <taxon>Metazoa</taxon>
        <taxon>Ecdysozoa</taxon>
        <taxon>Arthropoda</taxon>
        <taxon>Hexapoda</taxon>
        <taxon>Insecta</taxon>
        <taxon>Pterygota</taxon>
        <taxon>Neoptera</taxon>
        <taxon>Endopterygota</taxon>
        <taxon>Diptera</taxon>
        <taxon>Nematocera</taxon>
        <taxon>Culicoidea</taxon>
        <taxon>Culicidae</taxon>
        <taxon>Culicinae</taxon>
        <taxon>Aedini</taxon>
        <taxon>Aedes</taxon>
        <taxon>Stegomyia</taxon>
    </lineage>
</organism>
<evidence type="ECO:0000256" key="5">
    <source>
        <dbReference type="PROSITE-ProRule" id="PRU00581"/>
    </source>
</evidence>
<evidence type="ECO:0000256" key="4">
    <source>
        <dbReference type="ARBA" id="ARBA00023136"/>
    </source>
</evidence>
<accession>A0ABM2A3Y4</accession>
<feature type="transmembrane region" description="Helical" evidence="7">
    <location>
        <begin position="56"/>
        <end position="74"/>
    </location>
</feature>
<protein>
    <recommendedName>
        <fullName evidence="8">MARVEL domain-containing protein</fullName>
    </recommendedName>
</protein>
<keyword evidence="4 5" id="KW-0472">Membrane</keyword>
<evidence type="ECO:0000313" key="9">
    <source>
        <dbReference type="EnsemblMetazoa" id="AALFPA23_024217.P36102"/>
    </source>
</evidence>
<feature type="region of interest" description="Disordered" evidence="6">
    <location>
        <begin position="1"/>
        <end position="25"/>
    </location>
</feature>
<feature type="domain" description="MARVEL" evidence="8">
    <location>
        <begin position="52"/>
        <end position="189"/>
    </location>
</feature>
<dbReference type="EnsemblMetazoa" id="AALFPA23_024217.R36102">
    <property type="protein sequence ID" value="AALFPA23_024217.P36102"/>
    <property type="gene ID" value="AALFPA23_024217"/>
</dbReference>
<keyword evidence="10" id="KW-1185">Reference proteome</keyword>
<sequence length="204" mass="22691">MSKISTVGSPPVVHNFDQKDKTSNPLEFPLNNDVTILQSPAPCPNSPFDWKVLKTVCSALKLGQITAAIVILALTRTRSRRNSEPLDSLAEMTFLFLAINALIGTVLSLADSILVAHPLRTAFTPALWFRVKLWLTGLAAVAFHTLAYFVLVIALNYYGYESNIVAAVFGFVNAGLYVVDWWLDFSKRGEIVRNLENTRDYEEV</sequence>
<dbReference type="RefSeq" id="XP_062702309.1">
    <property type="nucleotide sequence ID" value="XM_062846325.1"/>
</dbReference>
<dbReference type="PROSITE" id="PS51225">
    <property type="entry name" value="MARVEL"/>
    <property type="match status" value="1"/>
</dbReference>
<dbReference type="InterPro" id="IPR008253">
    <property type="entry name" value="Marvel"/>
</dbReference>
<keyword evidence="2 5" id="KW-0812">Transmembrane</keyword>
<evidence type="ECO:0000256" key="6">
    <source>
        <dbReference type="SAM" id="MobiDB-lite"/>
    </source>
</evidence>
<proteinExistence type="predicted"/>
<evidence type="ECO:0000256" key="7">
    <source>
        <dbReference type="SAM" id="Phobius"/>
    </source>
</evidence>
<evidence type="ECO:0000256" key="1">
    <source>
        <dbReference type="ARBA" id="ARBA00004141"/>
    </source>
</evidence>
<comment type="subcellular location">
    <subcellularLocation>
        <location evidence="1">Membrane</location>
        <topology evidence="1">Multi-pass membrane protein</topology>
    </subcellularLocation>
</comment>
<dbReference type="Proteomes" id="UP000069940">
    <property type="component" value="Unassembled WGS sequence"/>
</dbReference>
<dbReference type="GeneID" id="134285494"/>
<evidence type="ECO:0000259" key="8">
    <source>
        <dbReference type="PROSITE" id="PS51225"/>
    </source>
</evidence>
<feature type="transmembrane region" description="Helical" evidence="7">
    <location>
        <begin position="131"/>
        <end position="158"/>
    </location>
</feature>
<keyword evidence="3 7" id="KW-1133">Transmembrane helix</keyword>